<accession>A0A0E4BUL4</accession>
<dbReference type="EMBL" id="AP014685">
    <property type="protein sequence ID" value="BAR60351.1"/>
    <property type="molecule type" value="Genomic_DNA"/>
</dbReference>
<gene>
    <name evidence="2" type="ORF">NK6_7200</name>
</gene>
<proteinExistence type="predicted"/>
<feature type="compositionally biased region" description="Basic and acidic residues" evidence="1">
    <location>
        <begin position="12"/>
        <end position="22"/>
    </location>
</feature>
<reference evidence="2 3" key="1">
    <citation type="submission" date="2014-11" db="EMBL/GenBank/DDBJ databases">
        <title>Symbiosis island explosion on the genome of extra-slow-growing strains of soybean bradyrhizobia with massive insertion sequences.</title>
        <authorList>
            <person name="Iida T."/>
            <person name="Minamisawa K."/>
        </authorList>
    </citation>
    <scope>NUCLEOTIDE SEQUENCE [LARGE SCALE GENOMIC DNA]</scope>
    <source>
        <strain evidence="2 3">NK6</strain>
    </source>
</reference>
<dbReference type="Proteomes" id="UP000063308">
    <property type="component" value="Chromosome"/>
</dbReference>
<name>A0A0E4BUL4_9BRAD</name>
<protein>
    <submittedName>
        <fullName evidence="2">Uncharacterized protein</fullName>
    </submittedName>
</protein>
<evidence type="ECO:0000256" key="1">
    <source>
        <dbReference type="SAM" id="MobiDB-lite"/>
    </source>
</evidence>
<evidence type="ECO:0000313" key="2">
    <source>
        <dbReference type="EMBL" id="BAR60351.1"/>
    </source>
</evidence>
<sequence>MRKRSRPWTLPKHPDTSHLRAPDICRQHVPRAPQLGRIRPPFCEACLGARHCRVWTKPSGV</sequence>
<organism evidence="2 3">
    <name type="scientific">Bradyrhizobium diazoefficiens</name>
    <dbReference type="NCBI Taxonomy" id="1355477"/>
    <lineage>
        <taxon>Bacteria</taxon>
        <taxon>Pseudomonadati</taxon>
        <taxon>Pseudomonadota</taxon>
        <taxon>Alphaproteobacteria</taxon>
        <taxon>Hyphomicrobiales</taxon>
        <taxon>Nitrobacteraceae</taxon>
        <taxon>Bradyrhizobium</taxon>
    </lineage>
</organism>
<evidence type="ECO:0000313" key="3">
    <source>
        <dbReference type="Proteomes" id="UP000063308"/>
    </source>
</evidence>
<dbReference type="AlphaFoldDB" id="A0A0E4BUL4"/>
<feature type="region of interest" description="Disordered" evidence="1">
    <location>
        <begin position="1"/>
        <end position="22"/>
    </location>
</feature>